<keyword evidence="3" id="KW-1185">Reference proteome</keyword>
<accession>A0A9N9KNU9</accession>
<reference evidence="2" key="1">
    <citation type="submission" date="2021-07" db="EMBL/GenBank/DDBJ databases">
        <authorList>
            <person name="Durling M."/>
        </authorList>
    </citation>
    <scope>NUCLEOTIDE SEQUENCE</scope>
</reference>
<feature type="region of interest" description="Disordered" evidence="1">
    <location>
        <begin position="112"/>
        <end position="131"/>
    </location>
</feature>
<gene>
    <name evidence="2" type="ORF">HYFRA_00002785</name>
</gene>
<dbReference type="Proteomes" id="UP000696280">
    <property type="component" value="Unassembled WGS sequence"/>
</dbReference>
<dbReference type="OrthoDB" id="4760831at2759"/>
<proteinExistence type="predicted"/>
<dbReference type="AlphaFoldDB" id="A0A9N9KNU9"/>
<feature type="compositionally biased region" description="Basic residues" evidence="1">
    <location>
        <begin position="118"/>
        <end position="131"/>
    </location>
</feature>
<organism evidence="2 3">
    <name type="scientific">Hymenoscyphus fraxineus</name>
    <dbReference type="NCBI Taxonomy" id="746836"/>
    <lineage>
        <taxon>Eukaryota</taxon>
        <taxon>Fungi</taxon>
        <taxon>Dikarya</taxon>
        <taxon>Ascomycota</taxon>
        <taxon>Pezizomycotina</taxon>
        <taxon>Leotiomycetes</taxon>
        <taxon>Helotiales</taxon>
        <taxon>Helotiaceae</taxon>
        <taxon>Hymenoscyphus</taxon>
    </lineage>
</organism>
<sequence length="439" mass="47977">MPTPTTSRKLIKFPPFALKKSQQIGYQEIHVLFLSWQADDIGVSAQLDLLSRVFSSVYNATSIASCLIPSEDSEEFVRGVVARFLERWDGVCEGGFEGVCVSDSGRDLGVGGEGGTGKLRKKRRKDGKAKSVKAAETKKLLLIYYSGHGEVSKKEGGGLDWCAFKKKPFDELDPPSLPWTPIQKSLEFTHSDILLILDSCSSASSVSFSPSPLTSQIQQFDHRQLPSHHPSQRSTFTLLTSCCFSTQTPGLGPDSFFNFFVQELCSLPLVKKSMREGGFEIEELHRRLVARAGRGGEGARCPVLVGISSSFGERGGGGARSIVLGRLEDEKTVGEIMVENYLVSAREILGFLEERFSKEDEDELEGHGMKELAESARDGCEGARRDSVDCCEVTDCQVVNCESETTSVDQSGSRMVSKSGVIRLDSSESEDTLGPLVRC</sequence>
<name>A0A9N9KNU9_9HELO</name>
<evidence type="ECO:0000313" key="3">
    <source>
        <dbReference type="Proteomes" id="UP000696280"/>
    </source>
</evidence>
<evidence type="ECO:0000313" key="2">
    <source>
        <dbReference type="EMBL" id="CAG8950576.1"/>
    </source>
</evidence>
<dbReference type="EMBL" id="CAJVRL010000038">
    <property type="protein sequence ID" value="CAG8950576.1"/>
    <property type="molecule type" value="Genomic_DNA"/>
</dbReference>
<evidence type="ECO:0000256" key="1">
    <source>
        <dbReference type="SAM" id="MobiDB-lite"/>
    </source>
</evidence>
<comment type="caution">
    <text evidence="2">The sequence shown here is derived from an EMBL/GenBank/DDBJ whole genome shotgun (WGS) entry which is preliminary data.</text>
</comment>
<protein>
    <submittedName>
        <fullName evidence="2">Uncharacterized protein</fullName>
    </submittedName>
</protein>